<keyword evidence="1" id="KW-0812">Transmembrane</keyword>
<dbReference type="EMBL" id="JBITYG010000011">
    <property type="protein sequence ID" value="MFI9104992.1"/>
    <property type="molecule type" value="Genomic_DNA"/>
</dbReference>
<organism evidence="2 3">
    <name type="scientific">Streptomyces fildesensis</name>
    <dbReference type="NCBI Taxonomy" id="375757"/>
    <lineage>
        <taxon>Bacteria</taxon>
        <taxon>Bacillati</taxon>
        <taxon>Actinomycetota</taxon>
        <taxon>Actinomycetes</taxon>
        <taxon>Kitasatosporales</taxon>
        <taxon>Streptomycetaceae</taxon>
        <taxon>Streptomyces</taxon>
    </lineage>
</organism>
<name>A0ABW8CEY4_9ACTN</name>
<dbReference type="NCBIfam" id="NF040912">
    <property type="entry name" value="SGM_5486_fam"/>
    <property type="match status" value="1"/>
</dbReference>
<proteinExistence type="predicted"/>
<keyword evidence="3" id="KW-1185">Reference proteome</keyword>
<reference evidence="2 3" key="1">
    <citation type="submission" date="2024-10" db="EMBL/GenBank/DDBJ databases">
        <title>The Natural Products Discovery Center: Release of the First 8490 Sequenced Strains for Exploring Actinobacteria Biosynthetic Diversity.</title>
        <authorList>
            <person name="Kalkreuter E."/>
            <person name="Kautsar S.A."/>
            <person name="Yang D."/>
            <person name="Bader C.D."/>
            <person name="Teijaro C.N."/>
            <person name="Fluegel L."/>
            <person name="Davis C.M."/>
            <person name="Simpson J.R."/>
            <person name="Lauterbach L."/>
            <person name="Steele A.D."/>
            <person name="Gui C."/>
            <person name="Meng S."/>
            <person name="Li G."/>
            <person name="Viehrig K."/>
            <person name="Ye F."/>
            <person name="Su P."/>
            <person name="Kiefer A.F."/>
            <person name="Nichols A."/>
            <person name="Cepeda A.J."/>
            <person name="Yan W."/>
            <person name="Fan B."/>
            <person name="Jiang Y."/>
            <person name="Adhikari A."/>
            <person name="Zheng C.-J."/>
            <person name="Schuster L."/>
            <person name="Cowan T.M."/>
            <person name="Smanski M.J."/>
            <person name="Chevrette M.G."/>
            <person name="De Carvalho L.P.S."/>
            <person name="Shen B."/>
        </authorList>
    </citation>
    <scope>NUCLEOTIDE SEQUENCE [LARGE SCALE GENOMIC DNA]</scope>
    <source>
        <strain evidence="2 3">NPDC053399</strain>
    </source>
</reference>
<evidence type="ECO:0000256" key="1">
    <source>
        <dbReference type="SAM" id="Phobius"/>
    </source>
</evidence>
<dbReference type="InterPro" id="IPR049750">
    <property type="entry name" value="SGM_5486-like-assoc"/>
</dbReference>
<accession>A0ABW8CEY4</accession>
<protein>
    <submittedName>
        <fullName evidence="2">SGM_5486 family transporter-associated protein</fullName>
    </submittedName>
</protein>
<evidence type="ECO:0000313" key="3">
    <source>
        <dbReference type="Proteomes" id="UP001614394"/>
    </source>
</evidence>
<keyword evidence="1" id="KW-0472">Membrane</keyword>
<evidence type="ECO:0000313" key="2">
    <source>
        <dbReference type="EMBL" id="MFI9104992.1"/>
    </source>
</evidence>
<comment type="caution">
    <text evidence="2">The sequence shown here is derived from an EMBL/GenBank/DDBJ whole genome shotgun (WGS) entry which is preliminary data.</text>
</comment>
<feature type="transmembrane region" description="Helical" evidence="1">
    <location>
        <begin position="15"/>
        <end position="37"/>
    </location>
</feature>
<gene>
    <name evidence="2" type="ORF">ACIGXA_31250</name>
</gene>
<dbReference type="Proteomes" id="UP001614394">
    <property type="component" value="Unassembled WGS sequence"/>
</dbReference>
<sequence>MPVLEPNPPHSQKRLMIIIGLMLAVPAFVAIIATVAAKFG</sequence>
<dbReference type="RefSeq" id="WP_250975239.1">
    <property type="nucleotide sequence ID" value="NZ_JAAIKO010000002.1"/>
</dbReference>
<keyword evidence="1" id="KW-1133">Transmembrane helix</keyword>